<organism evidence="1 2">
    <name type="scientific">Cellulomonas fulva</name>
    <dbReference type="NCBI Taxonomy" id="2835530"/>
    <lineage>
        <taxon>Bacteria</taxon>
        <taxon>Bacillati</taxon>
        <taxon>Actinomycetota</taxon>
        <taxon>Actinomycetes</taxon>
        <taxon>Micrococcales</taxon>
        <taxon>Cellulomonadaceae</taxon>
        <taxon>Cellulomonas</taxon>
    </lineage>
</organism>
<proteinExistence type="predicted"/>
<evidence type="ECO:0000313" key="2">
    <source>
        <dbReference type="Proteomes" id="UP000722125"/>
    </source>
</evidence>
<gene>
    <name evidence="1" type="ORF">KIN34_03345</name>
</gene>
<keyword evidence="2" id="KW-1185">Reference proteome</keyword>
<dbReference type="EMBL" id="JAHBOH010000001">
    <property type="protein sequence ID" value="MBT0993320.1"/>
    <property type="molecule type" value="Genomic_DNA"/>
</dbReference>
<evidence type="ECO:0008006" key="3">
    <source>
        <dbReference type="Google" id="ProtNLM"/>
    </source>
</evidence>
<sequence length="160" mass="17226">MGEDRRVPHRLVEHPRVYADGSALTRYLPGAPEAAPWGEWAAAHGGELLTTPLGLTELRGTARQLGQAAQEAAHQVTRRVEVVRYFDQAVARASDVAGVATPFVALHAGVALGHPDVTRVATYDARLARLVALYGLEVVAPGRAPRWWESDPTPWRAGPG</sequence>
<evidence type="ECO:0000313" key="1">
    <source>
        <dbReference type="EMBL" id="MBT0993320.1"/>
    </source>
</evidence>
<comment type="caution">
    <text evidence="1">The sequence shown here is derived from an EMBL/GenBank/DDBJ whole genome shotgun (WGS) entry which is preliminary data.</text>
</comment>
<accession>A0ABS5TW25</accession>
<name>A0ABS5TW25_9CELL</name>
<dbReference type="Proteomes" id="UP000722125">
    <property type="component" value="Unassembled WGS sequence"/>
</dbReference>
<protein>
    <recommendedName>
        <fullName evidence="3">PIN domain-containing protein</fullName>
    </recommendedName>
</protein>
<reference evidence="1 2" key="1">
    <citation type="submission" date="2021-05" db="EMBL/GenBank/DDBJ databases">
        <title>Description of Cellulomonas sp. DKR-3 sp. nov.</title>
        <authorList>
            <person name="Dahal R.H."/>
            <person name="Chaudhary D.K."/>
        </authorList>
    </citation>
    <scope>NUCLEOTIDE SEQUENCE [LARGE SCALE GENOMIC DNA]</scope>
    <source>
        <strain evidence="1 2">DKR-3</strain>
    </source>
</reference>